<evidence type="ECO:0000256" key="3">
    <source>
        <dbReference type="ARBA" id="ARBA00022617"/>
    </source>
</evidence>
<dbReference type="PANTHER" id="PTHR10978">
    <property type="entry name" value="SUCCINATE DEHYDROGENASE CYTOCHROME B560 SUBUNIT"/>
    <property type="match status" value="1"/>
</dbReference>
<proteinExistence type="inferred from homology"/>
<dbReference type="AlphaFoldDB" id="C5FVI5"/>
<dbReference type="VEuPathDB" id="FungiDB:MCYG_06738"/>
<keyword evidence="11 12" id="KW-0472">Membrane</keyword>
<reference evidence="14" key="1">
    <citation type="journal article" date="2012" name="MBio">
        <title>Comparative genome analysis of Trichophyton rubrum and related dermatophytes reveals candidate genes involved in infection.</title>
        <authorList>
            <person name="Martinez D.A."/>
            <person name="Oliver B.G."/>
            <person name="Graeser Y."/>
            <person name="Goldberg J.M."/>
            <person name="Li W."/>
            <person name="Martinez-Rossi N.M."/>
            <person name="Monod M."/>
            <person name="Shelest E."/>
            <person name="Barton R.C."/>
            <person name="Birch E."/>
            <person name="Brakhage A.A."/>
            <person name="Chen Z."/>
            <person name="Gurr S.J."/>
            <person name="Heiman D."/>
            <person name="Heitman J."/>
            <person name="Kosti I."/>
            <person name="Rossi A."/>
            <person name="Saif S."/>
            <person name="Samalova M."/>
            <person name="Saunders C.W."/>
            <person name="Shea T."/>
            <person name="Summerbell R.C."/>
            <person name="Xu J."/>
            <person name="Young S."/>
            <person name="Zeng Q."/>
            <person name="Birren B.W."/>
            <person name="Cuomo C.A."/>
            <person name="White T.C."/>
        </authorList>
    </citation>
    <scope>NUCLEOTIDE SEQUENCE [LARGE SCALE GENOMIC DNA]</scope>
    <source>
        <strain evidence="14">ATCC MYA-4605 / CBS 113480</strain>
    </source>
</reference>
<evidence type="ECO:0000256" key="1">
    <source>
        <dbReference type="ARBA" id="ARBA00004448"/>
    </source>
</evidence>
<dbReference type="RefSeq" id="XP_002844774.1">
    <property type="nucleotide sequence ID" value="XM_002844728.1"/>
</dbReference>
<dbReference type="Gene3D" id="1.20.1300.10">
    <property type="entry name" value="Fumarate reductase/succinate dehydrogenase, transmembrane subunit"/>
    <property type="match status" value="1"/>
</dbReference>
<gene>
    <name evidence="13" type="ORF">MCYG_06738</name>
</gene>
<dbReference type="InterPro" id="IPR000701">
    <property type="entry name" value="SuccDH_FuR_B_TM-su"/>
</dbReference>
<keyword evidence="10" id="KW-0496">Mitochondrion</keyword>
<evidence type="ECO:0000256" key="10">
    <source>
        <dbReference type="ARBA" id="ARBA00023128"/>
    </source>
</evidence>
<keyword evidence="4 12" id="KW-0812">Transmembrane</keyword>
<accession>C5FVI5</accession>
<keyword evidence="14" id="KW-1185">Reference proteome</keyword>
<evidence type="ECO:0000256" key="8">
    <source>
        <dbReference type="ARBA" id="ARBA00022989"/>
    </source>
</evidence>
<sequence length="225" mass="24661">MATSSWTFWFGLLTMMFSNRLAQQSLRRLATQHPSAFRNSVSKFARPAAIATGNYAQFRRLDLLCLPKPTHCHRGHSAATSASAPAPDTTDPTSILAKQRLNRPVSPHLSIYRPQITWYLSSLNRITGAILSGSLYIFASAYLVSPLLGWHLESASLAAAFAALPIAAKVAMKFTMALPFTFHCYNGVRHLVWDMGKQLTNQQVITTGWTVVGLTLTSALALALI</sequence>
<dbReference type="GeneID" id="9230931"/>
<dbReference type="GO" id="GO:0006121">
    <property type="term" value="P:mitochondrial electron transport, succinate to ubiquinone"/>
    <property type="evidence" value="ECO:0007669"/>
    <property type="project" value="TreeGrafter"/>
</dbReference>
<evidence type="ECO:0000256" key="11">
    <source>
        <dbReference type="ARBA" id="ARBA00023136"/>
    </source>
</evidence>
<evidence type="ECO:0000256" key="9">
    <source>
        <dbReference type="ARBA" id="ARBA00023004"/>
    </source>
</evidence>
<keyword evidence="6" id="KW-0999">Mitochondrion inner membrane</keyword>
<evidence type="ECO:0000256" key="7">
    <source>
        <dbReference type="ARBA" id="ARBA00022946"/>
    </source>
</evidence>
<dbReference type="InterPro" id="IPR018495">
    <property type="entry name" value="Succ_DH_cyt_bsu_CS"/>
</dbReference>
<evidence type="ECO:0000256" key="4">
    <source>
        <dbReference type="ARBA" id="ARBA00022692"/>
    </source>
</evidence>
<evidence type="ECO:0000313" key="13">
    <source>
        <dbReference type="EMBL" id="EEQ33919.1"/>
    </source>
</evidence>
<dbReference type="FunFam" id="1.20.1300.10:FF:000008">
    <property type="entry name" value="Succinate dehydrogenase cytochrome b560 subunit"/>
    <property type="match status" value="1"/>
</dbReference>
<dbReference type="GO" id="GO:0006099">
    <property type="term" value="P:tricarboxylic acid cycle"/>
    <property type="evidence" value="ECO:0007669"/>
    <property type="project" value="InterPro"/>
</dbReference>
<keyword evidence="7" id="KW-0809">Transit peptide</keyword>
<dbReference type="CDD" id="cd03499">
    <property type="entry name" value="SQR_TypeC_SdhC"/>
    <property type="match status" value="1"/>
</dbReference>
<feature type="transmembrane region" description="Helical" evidence="12">
    <location>
        <begin position="123"/>
        <end position="144"/>
    </location>
</feature>
<protein>
    <submittedName>
        <fullName evidence="13">Succinate dehydrogenase cytochrome b560 subunit</fullName>
    </submittedName>
</protein>
<dbReference type="Proteomes" id="UP000002035">
    <property type="component" value="Unassembled WGS sequence"/>
</dbReference>
<dbReference type="GO" id="GO:0046872">
    <property type="term" value="F:metal ion binding"/>
    <property type="evidence" value="ECO:0007669"/>
    <property type="project" value="UniProtKB-KW"/>
</dbReference>
<dbReference type="OrthoDB" id="588261at2759"/>
<dbReference type="eggNOG" id="KOG0449">
    <property type="taxonomic scope" value="Eukaryota"/>
</dbReference>
<dbReference type="GO" id="GO:0005743">
    <property type="term" value="C:mitochondrial inner membrane"/>
    <property type="evidence" value="ECO:0007669"/>
    <property type="project" value="UniProtKB-SubCell"/>
</dbReference>
<keyword evidence="9" id="KW-0408">Iron</keyword>
<name>C5FVI5_ARTOC</name>
<dbReference type="InterPro" id="IPR034804">
    <property type="entry name" value="SQR/QFR_C/D"/>
</dbReference>
<dbReference type="SUPFAM" id="SSF81343">
    <property type="entry name" value="Fumarate reductase respiratory complex transmembrane subunits"/>
    <property type="match status" value="1"/>
</dbReference>
<feature type="transmembrane region" description="Helical" evidence="12">
    <location>
        <begin position="204"/>
        <end position="224"/>
    </location>
</feature>
<dbReference type="HOGENOM" id="CLU_094691_0_2_1"/>
<evidence type="ECO:0000313" key="14">
    <source>
        <dbReference type="Proteomes" id="UP000002035"/>
    </source>
</evidence>
<dbReference type="Pfam" id="PF01127">
    <property type="entry name" value="Sdh_cyt"/>
    <property type="match status" value="1"/>
</dbReference>
<dbReference type="GO" id="GO:0009055">
    <property type="term" value="F:electron transfer activity"/>
    <property type="evidence" value="ECO:0007669"/>
    <property type="project" value="InterPro"/>
</dbReference>
<organism evidence="13 14">
    <name type="scientific">Arthroderma otae (strain ATCC MYA-4605 / CBS 113480)</name>
    <name type="common">Microsporum canis</name>
    <dbReference type="NCBI Taxonomy" id="554155"/>
    <lineage>
        <taxon>Eukaryota</taxon>
        <taxon>Fungi</taxon>
        <taxon>Dikarya</taxon>
        <taxon>Ascomycota</taxon>
        <taxon>Pezizomycotina</taxon>
        <taxon>Eurotiomycetes</taxon>
        <taxon>Eurotiomycetidae</taxon>
        <taxon>Onygenales</taxon>
        <taxon>Arthrodermataceae</taxon>
        <taxon>Microsporum</taxon>
    </lineage>
</organism>
<dbReference type="STRING" id="554155.C5FVI5"/>
<feature type="transmembrane region" description="Helical" evidence="12">
    <location>
        <begin position="6"/>
        <end position="22"/>
    </location>
</feature>
<dbReference type="OMA" id="THCHRGH"/>
<evidence type="ECO:0000256" key="5">
    <source>
        <dbReference type="ARBA" id="ARBA00022723"/>
    </source>
</evidence>
<comment type="similarity">
    <text evidence="2">Belongs to the cytochrome b560 family.</text>
</comment>
<keyword evidence="8 12" id="KW-1133">Transmembrane helix</keyword>
<evidence type="ECO:0000256" key="6">
    <source>
        <dbReference type="ARBA" id="ARBA00022792"/>
    </source>
</evidence>
<comment type="subcellular location">
    <subcellularLocation>
        <location evidence="1">Mitochondrion inner membrane</location>
        <topology evidence="1">Multi-pass membrane protein</topology>
    </subcellularLocation>
</comment>
<dbReference type="PANTHER" id="PTHR10978:SF5">
    <property type="entry name" value="SUCCINATE DEHYDROGENASE CYTOCHROME B560 SUBUNIT, MITOCHONDRIAL"/>
    <property type="match status" value="1"/>
</dbReference>
<evidence type="ECO:0000256" key="2">
    <source>
        <dbReference type="ARBA" id="ARBA00007244"/>
    </source>
</evidence>
<dbReference type="InterPro" id="IPR014314">
    <property type="entry name" value="Succ_DH_cytb556"/>
</dbReference>
<dbReference type="NCBIfam" id="TIGR02970">
    <property type="entry name" value="succ_dehyd_cytB"/>
    <property type="match status" value="1"/>
</dbReference>
<evidence type="ECO:0000256" key="12">
    <source>
        <dbReference type="SAM" id="Phobius"/>
    </source>
</evidence>
<dbReference type="EMBL" id="DS995706">
    <property type="protein sequence ID" value="EEQ33919.1"/>
    <property type="molecule type" value="Genomic_DNA"/>
</dbReference>
<dbReference type="PROSITE" id="PS01001">
    <property type="entry name" value="SDH_CYT_2"/>
    <property type="match status" value="1"/>
</dbReference>
<keyword evidence="5" id="KW-0479">Metal-binding</keyword>
<keyword evidence="3" id="KW-0349">Heme</keyword>